<evidence type="ECO:0000313" key="2">
    <source>
        <dbReference type="Proteomes" id="UP001501442"/>
    </source>
</evidence>
<organism evidence="1 2">
    <name type="scientific">Actinoallomurus vinaceus</name>
    <dbReference type="NCBI Taxonomy" id="1080074"/>
    <lineage>
        <taxon>Bacteria</taxon>
        <taxon>Bacillati</taxon>
        <taxon>Actinomycetota</taxon>
        <taxon>Actinomycetes</taxon>
        <taxon>Streptosporangiales</taxon>
        <taxon>Thermomonosporaceae</taxon>
        <taxon>Actinoallomurus</taxon>
    </lineage>
</organism>
<accession>A0ABP8UFN6</accession>
<protein>
    <submittedName>
        <fullName evidence="1">Uncharacterized protein</fullName>
    </submittedName>
</protein>
<name>A0ABP8UFN6_9ACTN</name>
<reference evidence="2" key="1">
    <citation type="journal article" date="2019" name="Int. J. Syst. Evol. Microbiol.">
        <title>The Global Catalogue of Microorganisms (GCM) 10K type strain sequencing project: providing services to taxonomists for standard genome sequencing and annotation.</title>
        <authorList>
            <consortium name="The Broad Institute Genomics Platform"/>
            <consortium name="The Broad Institute Genome Sequencing Center for Infectious Disease"/>
            <person name="Wu L."/>
            <person name="Ma J."/>
        </authorList>
    </citation>
    <scope>NUCLEOTIDE SEQUENCE [LARGE SCALE GENOMIC DNA]</scope>
    <source>
        <strain evidence="2">JCM 17939</strain>
    </source>
</reference>
<gene>
    <name evidence="1" type="ORF">GCM10023196_054000</name>
</gene>
<dbReference type="EMBL" id="BAABHK010000008">
    <property type="protein sequence ID" value="GAA4630087.1"/>
    <property type="molecule type" value="Genomic_DNA"/>
</dbReference>
<dbReference type="RefSeq" id="WP_345433817.1">
    <property type="nucleotide sequence ID" value="NZ_BAABHK010000008.1"/>
</dbReference>
<evidence type="ECO:0000313" key="1">
    <source>
        <dbReference type="EMBL" id="GAA4630087.1"/>
    </source>
</evidence>
<keyword evidence="2" id="KW-1185">Reference proteome</keyword>
<sequence length="92" mass="10794">MTITRPLPEWADEVTNALMNVNRHGRGEGQLDQLERDLLDLVWLRLQHRLNGLRPDTDLDRRAGTTWEATIAHMSRGVIERLRADIRKEEQR</sequence>
<comment type="caution">
    <text evidence="1">The sequence shown here is derived from an EMBL/GenBank/DDBJ whole genome shotgun (WGS) entry which is preliminary data.</text>
</comment>
<proteinExistence type="predicted"/>
<dbReference type="Proteomes" id="UP001501442">
    <property type="component" value="Unassembled WGS sequence"/>
</dbReference>